<organism evidence="1 2">
    <name type="scientific">Microbacterium maritypicum</name>
    <name type="common">Microbacterium liquefaciens</name>
    <dbReference type="NCBI Taxonomy" id="33918"/>
    <lineage>
        <taxon>Bacteria</taxon>
        <taxon>Bacillati</taxon>
        <taxon>Actinomycetota</taxon>
        <taxon>Actinomycetes</taxon>
        <taxon>Micrococcales</taxon>
        <taxon>Microbacteriaceae</taxon>
        <taxon>Microbacterium</taxon>
    </lineage>
</organism>
<gene>
    <name evidence="1" type="ORF">PWF71_06735</name>
</gene>
<evidence type="ECO:0000313" key="2">
    <source>
        <dbReference type="Proteomes" id="UP001214756"/>
    </source>
</evidence>
<name>A0AAJ5VDM1_MICMQ</name>
<dbReference type="AlphaFoldDB" id="A0AAJ5VDM1"/>
<reference evidence="1" key="1">
    <citation type="submission" date="2023-02" db="EMBL/GenBank/DDBJ databases">
        <title>Genome sequence of Microbacterium liquefaciens B1075.</title>
        <authorList>
            <person name="Cao J."/>
            <person name="Li X."/>
        </authorList>
    </citation>
    <scope>NUCLEOTIDE SEQUENCE</scope>
    <source>
        <strain evidence="1">B1075</strain>
    </source>
</reference>
<accession>A0AAJ5VDM1</accession>
<dbReference type="Proteomes" id="UP001214756">
    <property type="component" value="Chromosome"/>
</dbReference>
<proteinExistence type="predicted"/>
<protein>
    <submittedName>
        <fullName evidence="1">Uncharacterized protein</fullName>
    </submittedName>
</protein>
<evidence type="ECO:0000313" key="1">
    <source>
        <dbReference type="EMBL" id="WEF22366.1"/>
    </source>
</evidence>
<sequence>MSVFGWRDAEFGEATVETPFAETIRDAITVLGVAPTITEGPFVRWYDGARQISVRPSNSGAQILVARADAAADEEYRDFESLPDSALPYLWRADDVALLSNGTTLPGERIVNDFEALAPVLSRTVVTLCEATAALGDGRSEAQLHVWYADPAHEALAKAERRAARRTTSLTIAFKAGTGKIHVMPLGGKAHAERISFPATPENASTAARTLLEQIGATGAPNPPALRQDSLLYVERRRLALSPFALGIPHLGLNA</sequence>
<dbReference type="RefSeq" id="WP_275093698.1">
    <property type="nucleotide sequence ID" value="NZ_CP118606.1"/>
</dbReference>
<dbReference type="EMBL" id="CP118606">
    <property type="protein sequence ID" value="WEF22366.1"/>
    <property type="molecule type" value="Genomic_DNA"/>
</dbReference>